<reference evidence="1 3" key="1">
    <citation type="submission" date="2016-03" db="EMBL/GenBank/DDBJ databases">
        <title>Cyphomyrmex costatus WGS genome.</title>
        <authorList>
            <person name="Nygaard S."/>
            <person name="Hu H."/>
            <person name="Boomsma J."/>
            <person name="Zhang G."/>
        </authorList>
    </citation>
    <scope>NUCLEOTIDE SEQUENCE [LARGE SCALE GENOMIC DNA]</scope>
    <source>
        <strain evidence="1">MS0001</strain>
        <tissue evidence="1">Whole body</tissue>
    </source>
</reference>
<proteinExistence type="predicted"/>
<dbReference type="AlphaFoldDB" id="A0A151I8P6"/>
<dbReference type="InterPro" id="IPR021109">
    <property type="entry name" value="Peptidase_aspartic_dom_sf"/>
</dbReference>
<dbReference type="EMBL" id="KQ978338">
    <property type="protein sequence ID" value="KYM95034.1"/>
    <property type="molecule type" value="Genomic_DNA"/>
</dbReference>
<evidence type="ECO:0008006" key="4">
    <source>
        <dbReference type="Google" id="ProtNLM"/>
    </source>
</evidence>
<evidence type="ECO:0000313" key="1">
    <source>
        <dbReference type="EMBL" id="KYM95033.1"/>
    </source>
</evidence>
<sequence>MLVLIYVFFRENKIKRDLREFCYEGEMNDKHCIFKIDTGSDVLKFDRQKMEVCNCNVRYPTGEQVLVKYKVKVKVRLANYTLMFSILVAEINDDCILGVNFLRFFNLQNVFDTMFFNTVSEFDTVTKCSRIENIVSKAVPSNMTTPFKESSQYLNEAEKENFARFLDNFCGVFSDNVIAGNCKIGEHVINLLLSF</sequence>
<dbReference type="STRING" id="456900.A0A151I8P6"/>
<gene>
    <name evidence="1" type="ORF">ALC62_14333</name>
    <name evidence="2" type="ORF">ALC62_14334</name>
</gene>
<name>A0A151I8P6_9HYME</name>
<organism evidence="1 3">
    <name type="scientific">Cyphomyrmex costatus</name>
    <dbReference type="NCBI Taxonomy" id="456900"/>
    <lineage>
        <taxon>Eukaryota</taxon>
        <taxon>Metazoa</taxon>
        <taxon>Ecdysozoa</taxon>
        <taxon>Arthropoda</taxon>
        <taxon>Hexapoda</taxon>
        <taxon>Insecta</taxon>
        <taxon>Pterygota</taxon>
        <taxon>Neoptera</taxon>
        <taxon>Endopterygota</taxon>
        <taxon>Hymenoptera</taxon>
        <taxon>Apocrita</taxon>
        <taxon>Aculeata</taxon>
        <taxon>Formicoidea</taxon>
        <taxon>Formicidae</taxon>
        <taxon>Myrmicinae</taxon>
        <taxon>Cyphomyrmex</taxon>
    </lineage>
</organism>
<evidence type="ECO:0000313" key="3">
    <source>
        <dbReference type="Proteomes" id="UP000078542"/>
    </source>
</evidence>
<dbReference type="EMBL" id="KQ978338">
    <property type="protein sequence ID" value="KYM95033.1"/>
    <property type="molecule type" value="Genomic_DNA"/>
</dbReference>
<protein>
    <recommendedName>
        <fullName evidence="4">Peptidase A2 domain-containing protein</fullName>
    </recommendedName>
</protein>
<dbReference type="SUPFAM" id="SSF50630">
    <property type="entry name" value="Acid proteases"/>
    <property type="match status" value="1"/>
</dbReference>
<dbReference type="Proteomes" id="UP000078542">
    <property type="component" value="Unassembled WGS sequence"/>
</dbReference>
<accession>A0A151I8P6</accession>
<keyword evidence="3" id="KW-1185">Reference proteome</keyword>
<evidence type="ECO:0000313" key="2">
    <source>
        <dbReference type="EMBL" id="KYM95034.1"/>
    </source>
</evidence>